<dbReference type="InterPro" id="IPR009038">
    <property type="entry name" value="GOLD_dom"/>
</dbReference>
<dbReference type="Pfam" id="PF04122">
    <property type="entry name" value="CW_binding_2"/>
    <property type="match status" value="3"/>
</dbReference>
<dbReference type="EMBL" id="CP162511">
    <property type="protein sequence ID" value="XDI06379.1"/>
    <property type="molecule type" value="Genomic_DNA"/>
</dbReference>
<dbReference type="GO" id="GO:0030246">
    <property type="term" value="F:carbohydrate binding"/>
    <property type="evidence" value="ECO:0007669"/>
    <property type="project" value="InterPro"/>
</dbReference>
<evidence type="ECO:0000313" key="3">
    <source>
        <dbReference type="EMBL" id="XDI06379.1"/>
    </source>
</evidence>
<feature type="region of interest" description="Disordered" evidence="1">
    <location>
        <begin position="244"/>
        <end position="266"/>
    </location>
</feature>
<dbReference type="AlphaFoldDB" id="A0AB39BIR1"/>
<dbReference type="InterPro" id="IPR007253">
    <property type="entry name" value="Cell_wall-bd_2"/>
</dbReference>
<dbReference type="SUPFAM" id="SSF49452">
    <property type="entry name" value="Starch-binding domain-like"/>
    <property type="match status" value="3"/>
</dbReference>
<feature type="domain" description="GOLD" evidence="2">
    <location>
        <begin position="52"/>
        <end position="188"/>
    </location>
</feature>
<dbReference type="Gene3D" id="2.60.40.1120">
    <property type="entry name" value="Carboxypeptidase-like, regulatory domain"/>
    <property type="match status" value="3"/>
</dbReference>
<sequence>MATTVRPVVPDPTGDNIVGISMPVGASIQGTVSLTNGGSPEGAIVTVARSSRPVATRTVQAGGAFNVVGLAAGDYRVSATLPGNGPAAVDVPGVVLGQDYDVDLELQSPGVLSGTVTSSADGEPIAGVSVSRADQTAQTDSDGNYVLAGAKTGAYTVYFTDNVGAYLDLTTAPVAVQTAQAVDLDVELEPAAIITGIVRDSAGAPLPGVTVTSDEFGRPAQALSDFEGRYRLAGVPAGTYQLVGRPSEEPASSTSVETAGPTVTVEPGQTLDGVDFALDAFSVISGTLTRSAPVEGDLTKFSVMFISLEQFSEENHTARRRTVHPDASGRYEIKVPPGKYLIRITPPWNGNEYETTYDINWWQHIRGDFDYEYPDSSLSSGTKILVVERNSSADLDLNIDRGSPFSTVPDPVIQGKATPGNTLSVAAGSWSPQPTTVKYEWRRDNVPIPGATTLTYVVTDADVDRELTFAVSATLGSGQDTRVSQEIIPSRELSPTPEPVISGVPRVGGKLTANPGTWGPEPVSLAYQWNRNGAAIGGATGASYTVQQTDEAQKITVVVTGSKAGYPSKSITSKPVTIERTAPSVERIAGADRYEGSALISKTLAPDGSRLVYVASGEIFPDSLSGSAIAAQRNAPLLLATRTSVPDTVAAELARLAPADVVVLGGENTLTPAVVDQLRGIVPDAVITRIGGADRYEMSRNLIAHPKFGAAPSSKIFVATGRTFPDALSASPAAALHDSPVLLVDGTQTSLNDSEKALLKNRGVTSVITFGGPASLTPALITGFARTGAYVTKITGADRYAVSLNTAKKYFPTKFQRDTAYVAAGANFPDALTGGVLAGSGRAAPILLAQTQCVGSGVNDQILGMGAKKAVILGGPNSVAFTQFPFPTCS</sequence>
<dbReference type="PANTHER" id="PTHR30032:SF4">
    <property type="entry name" value="AMIDASE ENHANCER"/>
    <property type="match status" value="1"/>
</dbReference>
<dbReference type="Gene3D" id="3.40.50.12090">
    <property type="match status" value="1"/>
</dbReference>
<dbReference type="Gene3D" id="2.60.40.2700">
    <property type="match status" value="2"/>
</dbReference>
<proteinExistence type="predicted"/>
<dbReference type="PROSITE" id="PS50866">
    <property type="entry name" value="GOLD"/>
    <property type="match status" value="1"/>
</dbReference>
<dbReference type="InterPro" id="IPR013784">
    <property type="entry name" value="Carb-bd-like_fold"/>
</dbReference>
<reference evidence="3" key="1">
    <citation type="submission" date="2024-05" db="EMBL/GenBank/DDBJ databases">
        <title>Herbiconiux sp. A18JL235.</title>
        <authorList>
            <person name="Zhang G."/>
        </authorList>
    </citation>
    <scope>NUCLEOTIDE SEQUENCE</scope>
    <source>
        <strain evidence="3">A18JL235</strain>
    </source>
</reference>
<accession>A0AB39BIR1</accession>
<dbReference type="Pfam" id="PF13620">
    <property type="entry name" value="CarboxypepD_reg"/>
    <property type="match status" value="3"/>
</dbReference>
<name>A0AB39BIR1_9MICO</name>
<gene>
    <name evidence="3" type="ORF">ABFY20_04580</name>
</gene>
<dbReference type="InterPro" id="IPR051922">
    <property type="entry name" value="Bact_Sporulation_Assoc"/>
</dbReference>
<evidence type="ECO:0000256" key="1">
    <source>
        <dbReference type="SAM" id="MobiDB-lite"/>
    </source>
</evidence>
<dbReference type="PANTHER" id="PTHR30032">
    <property type="entry name" value="N-ACETYLMURAMOYL-L-ALANINE AMIDASE-RELATED"/>
    <property type="match status" value="1"/>
</dbReference>
<evidence type="ECO:0000259" key="2">
    <source>
        <dbReference type="PROSITE" id="PS50866"/>
    </source>
</evidence>
<protein>
    <submittedName>
        <fullName evidence="3">Cell wall-binding repeat-containing protein</fullName>
    </submittedName>
</protein>
<organism evidence="3">
    <name type="scientific">Herbiconiux sp. A18JL235</name>
    <dbReference type="NCBI Taxonomy" id="3152363"/>
    <lineage>
        <taxon>Bacteria</taxon>
        <taxon>Bacillati</taxon>
        <taxon>Actinomycetota</taxon>
        <taxon>Actinomycetes</taxon>
        <taxon>Micrococcales</taxon>
        <taxon>Microbacteriaceae</taxon>
        <taxon>Herbiconiux</taxon>
    </lineage>
</organism>
<dbReference type="RefSeq" id="WP_368498761.1">
    <property type="nucleotide sequence ID" value="NZ_CP162511.1"/>
</dbReference>